<protein>
    <submittedName>
        <fullName evidence="3">Uncharacterized protein</fullName>
    </submittedName>
</protein>
<sequence>DFEWDSIVCPHKVSCTIVCVCVCVTSCSFSSGSSQVENPLDEAVKFLTPLKNLVKDRIDTHLLAFEIYFRKEKYLLMLQSVKRALSIDPVHPWLHQCLVRFFKGGE</sequence>
<reference evidence="3" key="3">
    <citation type="submission" date="2025-09" db="UniProtKB">
        <authorList>
            <consortium name="Ensembl"/>
        </authorList>
    </citation>
    <scope>IDENTIFICATION</scope>
</reference>
<dbReference type="Gene3D" id="1.25.40.1010">
    <property type="match status" value="1"/>
</dbReference>
<evidence type="ECO:0000313" key="4">
    <source>
        <dbReference type="Proteomes" id="UP000314982"/>
    </source>
</evidence>
<evidence type="ECO:0000256" key="2">
    <source>
        <dbReference type="ARBA" id="ARBA00022803"/>
    </source>
</evidence>
<dbReference type="STRING" id="62062.ENSHHUP00000027926"/>
<dbReference type="Proteomes" id="UP000314982">
    <property type="component" value="Unassembled WGS sequence"/>
</dbReference>
<dbReference type="PANTHER" id="PTHR22767">
    <property type="entry name" value="N-TERMINAL ACETYLTRANSFERASE-RELATED"/>
    <property type="match status" value="1"/>
</dbReference>
<proteinExistence type="predicted"/>
<name>A0A4W5LP26_9TELE</name>
<dbReference type="Pfam" id="PF12569">
    <property type="entry name" value="NatA_aux_su"/>
    <property type="match status" value="1"/>
</dbReference>
<organism evidence="3 4">
    <name type="scientific">Hucho hucho</name>
    <name type="common">huchen</name>
    <dbReference type="NCBI Taxonomy" id="62062"/>
    <lineage>
        <taxon>Eukaryota</taxon>
        <taxon>Metazoa</taxon>
        <taxon>Chordata</taxon>
        <taxon>Craniata</taxon>
        <taxon>Vertebrata</taxon>
        <taxon>Euteleostomi</taxon>
        <taxon>Actinopterygii</taxon>
        <taxon>Neopterygii</taxon>
        <taxon>Teleostei</taxon>
        <taxon>Protacanthopterygii</taxon>
        <taxon>Salmoniformes</taxon>
        <taxon>Salmonidae</taxon>
        <taxon>Salmoninae</taxon>
        <taxon>Hucho</taxon>
    </lineage>
</organism>
<dbReference type="AlphaFoldDB" id="A0A4W5LP26"/>
<reference evidence="4" key="1">
    <citation type="submission" date="2018-06" db="EMBL/GenBank/DDBJ databases">
        <title>Genome assembly of Danube salmon.</title>
        <authorList>
            <person name="Macqueen D.J."/>
            <person name="Gundappa M.K."/>
        </authorList>
    </citation>
    <scope>NUCLEOTIDE SEQUENCE [LARGE SCALE GENOMIC DNA]</scope>
</reference>
<evidence type="ECO:0000256" key="1">
    <source>
        <dbReference type="ARBA" id="ARBA00022737"/>
    </source>
</evidence>
<dbReference type="PANTHER" id="PTHR22767:SF6">
    <property type="entry name" value="N-ALPHA-ACETYLTRANSFERASE 15, NATA AUXILIARY SUBUNIT"/>
    <property type="match status" value="1"/>
</dbReference>
<accession>A0A4W5LP26</accession>
<dbReference type="GeneTree" id="ENSGT00950000183174"/>
<dbReference type="GO" id="GO:0031415">
    <property type="term" value="C:NatA complex"/>
    <property type="evidence" value="ECO:0007669"/>
    <property type="project" value="TreeGrafter"/>
</dbReference>
<keyword evidence="2" id="KW-0802">TPR repeat</keyword>
<reference evidence="3" key="2">
    <citation type="submission" date="2025-08" db="UniProtKB">
        <authorList>
            <consortium name="Ensembl"/>
        </authorList>
    </citation>
    <scope>IDENTIFICATION</scope>
</reference>
<keyword evidence="1" id="KW-0677">Repeat</keyword>
<keyword evidence="4" id="KW-1185">Reference proteome</keyword>
<evidence type="ECO:0000313" key="3">
    <source>
        <dbReference type="Ensembl" id="ENSHHUP00000027926.1"/>
    </source>
</evidence>
<dbReference type="InterPro" id="IPR021183">
    <property type="entry name" value="NatA_aux_su"/>
</dbReference>
<dbReference type="Ensembl" id="ENSHHUT00000029048.1">
    <property type="protein sequence ID" value="ENSHHUP00000027926.1"/>
    <property type="gene ID" value="ENSHHUG00000017753.1"/>
</dbReference>